<dbReference type="GO" id="GO:0030246">
    <property type="term" value="F:carbohydrate binding"/>
    <property type="evidence" value="ECO:0007669"/>
    <property type="project" value="InterPro"/>
</dbReference>
<evidence type="ECO:0000313" key="11">
    <source>
        <dbReference type="Proteomes" id="UP000231134"/>
    </source>
</evidence>
<keyword evidence="6" id="KW-0326">Glycosidase</keyword>
<dbReference type="SMART" id="SM00606">
    <property type="entry name" value="CBD_IV"/>
    <property type="match status" value="2"/>
</dbReference>
<evidence type="ECO:0000256" key="1">
    <source>
        <dbReference type="ARBA" id="ARBA00009865"/>
    </source>
</evidence>
<keyword evidence="2" id="KW-0858">Xylan degradation</keyword>
<organism evidence="10 11">
    <name type="scientific">Hallerella succinigenes</name>
    <dbReference type="NCBI Taxonomy" id="1896222"/>
    <lineage>
        <taxon>Bacteria</taxon>
        <taxon>Pseudomonadati</taxon>
        <taxon>Fibrobacterota</taxon>
        <taxon>Fibrobacteria</taxon>
        <taxon>Fibrobacterales</taxon>
        <taxon>Fibrobacteraceae</taxon>
        <taxon>Hallerella</taxon>
    </lineage>
</organism>
<evidence type="ECO:0000259" key="9">
    <source>
        <dbReference type="PROSITE" id="PS51175"/>
    </source>
</evidence>
<keyword evidence="4" id="KW-0378">Hydrolase</keyword>
<evidence type="ECO:0000313" key="10">
    <source>
        <dbReference type="EMBL" id="PJJ40241.1"/>
    </source>
</evidence>
<dbReference type="Proteomes" id="UP000231134">
    <property type="component" value="Unassembled WGS sequence"/>
</dbReference>
<dbReference type="Pfam" id="PF03422">
    <property type="entry name" value="CBM_6"/>
    <property type="match status" value="2"/>
</dbReference>
<name>A0A2M9A3E9_9BACT</name>
<dbReference type="InterPro" id="IPR023296">
    <property type="entry name" value="Glyco_hydro_beta-prop_sf"/>
</dbReference>
<evidence type="ECO:0000256" key="3">
    <source>
        <dbReference type="ARBA" id="ARBA00022729"/>
    </source>
</evidence>
<evidence type="ECO:0000256" key="6">
    <source>
        <dbReference type="ARBA" id="ARBA00023295"/>
    </source>
</evidence>
<evidence type="ECO:0000256" key="5">
    <source>
        <dbReference type="ARBA" id="ARBA00023277"/>
    </source>
</evidence>
<dbReference type="InterPro" id="IPR008979">
    <property type="entry name" value="Galactose-bd-like_sf"/>
</dbReference>
<dbReference type="Gene3D" id="2.60.120.260">
    <property type="entry name" value="Galactose-binding domain-like"/>
    <property type="match status" value="2"/>
</dbReference>
<dbReference type="GO" id="GO:0045493">
    <property type="term" value="P:xylan catabolic process"/>
    <property type="evidence" value="ECO:0007669"/>
    <property type="project" value="UniProtKB-KW"/>
</dbReference>
<evidence type="ECO:0000256" key="8">
    <source>
        <dbReference type="SAM" id="SignalP"/>
    </source>
</evidence>
<dbReference type="InterPro" id="IPR005084">
    <property type="entry name" value="CBM6"/>
</dbReference>
<keyword evidence="11" id="KW-1185">Reference proteome</keyword>
<accession>A0A2M9A3E9</accession>
<sequence length="687" mass="75611">MMFAKSIKATVALVGFGFCTSAMAENPLIQTYYSPDPAPVVFGDTLCTYSGNDEGGSFFTMHGWRVSCTTDMVNWTDMNTLILEAGDFNGSAKKNGDWAAQCIRRNDKYYYYVTVESAQGGRAINVAVSDKKEGPFKDALNGKHLAGPNWDYIDPTVFIDDDGVAWLYWGNPKLYYCPLKENMIECASDIQVSDMSTFNGKYTEGPWIHKRGKKYYMIYAAGGIPESIDYSWSDSPTGPWTYKGVIMPSSEPGAAFTVHSGIVDFKGRSFFFYHNQKNVKGGGFSRSTAIEEFTWNADGTIPTIRATDSGVVKPIKNLDPFVRVEAETKSWVGGMTVNTSDGYTIIEHVGSEYGNVFLTNMNSGFYTKVRSVDMGDGADRITVCTRGSGGMLELHTGSENGALLASMNIPASTAWEEHTFDVTDAAGVDDLYFVVKQGGFDFDYWYMESEKTAVPQTAYKGTAAMIPGKIEAENYDEGGHNKSFYDNDRENQGKVYREDEVDLVDISDSKCGDAACSGYAIGYTQENEWVEYTINVTADAKYDITANIATAFETAGMQLFVDDTAITDAISFEKVDSVFTTYKVVDVGSVELKKGEHVLKLLITGPYLNVDWLQFTDPNATTIIREVRLTSQANVSYNVFGVTGKFLGRVENADANLFATLKNAGFADGVYIVRAIGQSKALRVKVK</sequence>
<feature type="site" description="Important for catalytic activity, responsible for pKa modulation of the active site Glu and correct orientation of both the proton donor and substrate" evidence="7">
    <location>
        <position position="154"/>
    </location>
</feature>
<feature type="domain" description="CBM6" evidence="9">
    <location>
        <begin position="322"/>
        <end position="448"/>
    </location>
</feature>
<dbReference type="PANTHER" id="PTHR43772">
    <property type="entry name" value="ENDO-1,4-BETA-XYLANASE"/>
    <property type="match status" value="1"/>
</dbReference>
<evidence type="ECO:0000256" key="2">
    <source>
        <dbReference type="ARBA" id="ARBA00022651"/>
    </source>
</evidence>
<keyword evidence="5" id="KW-0119">Carbohydrate metabolism</keyword>
<dbReference type="CDD" id="cd04084">
    <property type="entry name" value="CBM6_xylanase-like"/>
    <property type="match status" value="1"/>
</dbReference>
<dbReference type="GO" id="GO:0004553">
    <property type="term" value="F:hydrolase activity, hydrolyzing O-glycosyl compounds"/>
    <property type="evidence" value="ECO:0007669"/>
    <property type="project" value="InterPro"/>
</dbReference>
<keyword evidence="2" id="KW-0624">Polysaccharide degradation</keyword>
<reference evidence="10 11" key="1">
    <citation type="submission" date="2017-11" db="EMBL/GenBank/DDBJ databases">
        <title>Animal gut microbial communities from fecal samples from Wisconsin, USA.</title>
        <authorList>
            <person name="Neumann A."/>
        </authorList>
    </citation>
    <scope>NUCLEOTIDE SEQUENCE [LARGE SCALE GENOMIC DNA]</scope>
    <source>
        <strain evidence="10 11">UWS3</strain>
    </source>
</reference>
<dbReference type="RefSeq" id="WP_100424349.1">
    <property type="nucleotide sequence ID" value="NZ_PGEX01000001.1"/>
</dbReference>
<protein>
    <submittedName>
        <fullName evidence="10">Carbohydrate binding protein with CBM6 domain</fullName>
    </submittedName>
</protein>
<comment type="similarity">
    <text evidence="1">Belongs to the glycosyl hydrolase 43 family.</text>
</comment>
<dbReference type="InterPro" id="IPR006710">
    <property type="entry name" value="Glyco_hydro_43"/>
</dbReference>
<evidence type="ECO:0000256" key="4">
    <source>
        <dbReference type="ARBA" id="ARBA00022801"/>
    </source>
</evidence>
<dbReference type="OrthoDB" id="9801455at2"/>
<dbReference type="CDD" id="cd04080">
    <property type="entry name" value="CBM6_cellulase-like"/>
    <property type="match status" value="1"/>
</dbReference>
<dbReference type="EMBL" id="PGEX01000001">
    <property type="protein sequence ID" value="PJJ40241.1"/>
    <property type="molecule type" value="Genomic_DNA"/>
</dbReference>
<comment type="caution">
    <text evidence="10">The sequence shown here is derived from an EMBL/GenBank/DDBJ whole genome shotgun (WGS) entry which is preliminary data.</text>
</comment>
<dbReference type="SUPFAM" id="SSF75005">
    <property type="entry name" value="Arabinanase/levansucrase/invertase"/>
    <property type="match status" value="1"/>
</dbReference>
<feature type="signal peptide" evidence="8">
    <location>
        <begin position="1"/>
        <end position="24"/>
    </location>
</feature>
<feature type="chain" id="PRO_5014844733" evidence="8">
    <location>
        <begin position="25"/>
        <end position="687"/>
    </location>
</feature>
<evidence type="ECO:0000256" key="7">
    <source>
        <dbReference type="PIRSR" id="PIRSR606710-2"/>
    </source>
</evidence>
<dbReference type="Gene3D" id="2.115.10.20">
    <property type="entry name" value="Glycosyl hydrolase domain, family 43"/>
    <property type="match status" value="1"/>
</dbReference>
<dbReference type="PROSITE" id="PS51175">
    <property type="entry name" value="CBM6"/>
    <property type="match status" value="2"/>
</dbReference>
<dbReference type="InterPro" id="IPR006584">
    <property type="entry name" value="Cellulose-bd_IV"/>
</dbReference>
<dbReference type="PANTHER" id="PTHR43772:SF2">
    <property type="entry name" value="PUTATIVE (AFU_ORTHOLOGUE AFUA_2G04480)-RELATED"/>
    <property type="match status" value="1"/>
</dbReference>
<keyword evidence="3 8" id="KW-0732">Signal</keyword>
<dbReference type="AlphaFoldDB" id="A0A2M9A3E9"/>
<gene>
    <name evidence="10" type="ORF">BGX16_0154</name>
</gene>
<proteinExistence type="inferred from homology"/>
<dbReference type="Pfam" id="PF04616">
    <property type="entry name" value="Glyco_hydro_43"/>
    <property type="match status" value="1"/>
</dbReference>
<dbReference type="InterPro" id="IPR052176">
    <property type="entry name" value="Glycosyl_Hydrlase_43_Enz"/>
</dbReference>
<dbReference type="SUPFAM" id="SSF49785">
    <property type="entry name" value="Galactose-binding domain-like"/>
    <property type="match status" value="2"/>
</dbReference>
<feature type="domain" description="CBM6" evidence="9">
    <location>
        <begin position="468"/>
        <end position="616"/>
    </location>
</feature>